<evidence type="ECO:0000259" key="2">
    <source>
        <dbReference type="Pfam" id="PF23456"/>
    </source>
</evidence>
<dbReference type="OrthoDB" id="6126005at2759"/>
<dbReference type="KEGG" id="ncc:104944463"/>
<feature type="region of interest" description="Disordered" evidence="1">
    <location>
        <begin position="138"/>
        <end position="164"/>
    </location>
</feature>
<evidence type="ECO:0000256" key="1">
    <source>
        <dbReference type="SAM" id="MobiDB-lite"/>
    </source>
</evidence>
<gene>
    <name evidence="4" type="primary">LOC104944463</name>
</gene>
<protein>
    <submittedName>
        <fullName evidence="4">Trichohyalin-like</fullName>
    </submittedName>
</protein>
<dbReference type="PANTHER" id="PTHR12913">
    <property type="entry name" value="UNR PROTEIN N-RAS UPSTREAM GENE PROTEIN"/>
    <property type="match status" value="1"/>
</dbReference>
<sequence length="365" mass="42392">VKSQKRAIRLLRLKRVEDPILEEQKRRKEREKEEKRMQEERRRQEEEERKRREEEEAEQLMEAERKRRAEVAAALATAKGKWTPLGFLYRKMDTMLDISRERFQGTVLKALSKDPRKDVKSALVKVKEEKLDEEELKKKEEELKEEEEPKKEEEPEKEDEEGKQDLMKEEEVMKSEAVQQGGALIGRLVTTIKGEQKHLPFGPEDMISTATMLDGDKVRFNIATHQETKEQRAAYVEILPDSFEESTEQRRHGLVIELSLSTGLIKCSQNPQLYFHMCEVIEKKRLELNEKVEFSVVPHETAEGGNQAIRIKRFTEKVFLPARKLCAIGLAKGKVSIPSEDYPLRGRSACYGVSIPSEDDPYVTV</sequence>
<dbReference type="InterPro" id="IPR056400">
    <property type="entry name" value="CSDE1"/>
</dbReference>
<feature type="compositionally biased region" description="Basic and acidic residues" evidence="1">
    <location>
        <begin position="138"/>
        <end position="154"/>
    </location>
</feature>
<name>A0A6I9MPW9_9TELE</name>
<feature type="non-terminal residue" evidence="4">
    <location>
        <position position="1"/>
    </location>
</feature>
<dbReference type="Pfam" id="PF23456">
    <property type="entry name" value="CSDE1"/>
    <property type="match status" value="1"/>
</dbReference>
<dbReference type="AlphaFoldDB" id="A0A6I9MPW9"/>
<keyword evidence="3" id="KW-1185">Reference proteome</keyword>
<organism evidence="3 4">
    <name type="scientific">Notothenia coriiceps</name>
    <name type="common">black rockcod</name>
    <dbReference type="NCBI Taxonomy" id="8208"/>
    <lineage>
        <taxon>Eukaryota</taxon>
        <taxon>Metazoa</taxon>
        <taxon>Chordata</taxon>
        <taxon>Craniata</taxon>
        <taxon>Vertebrata</taxon>
        <taxon>Euteleostomi</taxon>
        <taxon>Actinopterygii</taxon>
        <taxon>Neopterygii</taxon>
        <taxon>Teleostei</taxon>
        <taxon>Neoteleostei</taxon>
        <taxon>Acanthomorphata</taxon>
        <taxon>Eupercaria</taxon>
        <taxon>Perciformes</taxon>
        <taxon>Notothenioidei</taxon>
        <taxon>Nototheniidae</taxon>
        <taxon>Notothenia</taxon>
    </lineage>
</organism>
<accession>A0A6I9MPW9</accession>
<dbReference type="Proteomes" id="UP000504611">
    <property type="component" value="Unplaced"/>
</dbReference>
<dbReference type="PANTHER" id="PTHR12913:SF3">
    <property type="entry name" value="SI:DKEYP-121D4.3"/>
    <property type="match status" value="1"/>
</dbReference>
<feature type="domain" description="Cold shock" evidence="2">
    <location>
        <begin position="189"/>
        <end position="239"/>
    </location>
</feature>
<evidence type="ECO:0000313" key="4">
    <source>
        <dbReference type="RefSeq" id="XP_010768299.1"/>
    </source>
</evidence>
<dbReference type="InterPro" id="IPR012340">
    <property type="entry name" value="NA-bd_OB-fold"/>
</dbReference>
<feature type="compositionally biased region" description="Basic and acidic residues" evidence="1">
    <location>
        <begin position="22"/>
        <end position="54"/>
    </location>
</feature>
<evidence type="ECO:0000313" key="3">
    <source>
        <dbReference type="Proteomes" id="UP000504611"/>
    </source>
</evidence>
<proteinExistence type="predicted"/>
<dbReference type="Gene3D" id="2.40.50.140">
    <property type="entry name" value="Nucleic acid-binding proteins"/>
    <property type="match status" value="1"/>
</dbReference>
<reference evidence="4" key="1">
    <citation type="submission" date="2025-08" db="UniProtKB">
        <authorList>
            <consortium name="RefSeq"/>
        </authorList>
    </citation>
    <scope>IDENTIFICATION</scope>
    <source>
        <tissue evidence="4">Muscle</tissue>
    </source>
</reference>
<dbReference type="GeneID" id="104944463"/>
<dbReference type="RefSeq" id="XP_010768299.1">
    <property type="nucleotide sequence ID" value="XM_010769997.1"/>
</dbReference>
<feature type="region of interest" description="Disordered" evidence="1">
    <location>
        <begin position="22"/>
        <end position="68"/>
    </location>
</feature>